<evidence type="ECO:0000256" key="2">
    <source>
        <dbReference type="ARBA" id="ARBA00022490"/>
    </source>
</evidence>
<keyword evidence="2" id="KW-0963">Cytoplasm</keyword>
<dbReference type="Pfam" id="PF14811">
    <property type="entry name" value="TPD"/>
    <property type="match status" value="1"/>
</dbReference>
<sequence>MKEYIINFIKLNKNEELDIENEINIRGDFGNTSKKELKKIKEKINNEKIGIKIINSIRNQYLKHKAYKTHPSLKKNLKKILEDYKSNDILSLSKIYDNSPMSIFRLIIKKMYKFKKFNSSSLKHLSERDYQQFLLAENNDLVAPLDQEESSKRSKNFEDKIEKVLKKKEIKYKTQEDLVKEQTEESGRPHATPDFLLEEQIMINGKRVNWIEVKNFYGLSKNFMMKKIIKQVENYKKIWGEGCLLFRYGVSDNLDIEDVCIVAI</sequence>
<reference evidence="3" key="1">
    <citation type="submission" date="2019-09" db="EMBL/GenBank/DDBJ databases">
        <authorList>
            <person name="Needham M D."/>
        </authorList>
    </citation>
    <scope>NUCLEOTIDE SEQUENCE</scope>
</reference>
<evidence type="ECO:0000313" key="3">
    <source>
        <dbReference type="EMBL" id="VVU95497.1"/>
    </source>
</evidence>
<evidence type="ECO:0008006" key="4">
    <source>
        <dbReference type="Google" id="ProtNLM"/>
    </source>
</evidence>
<protein>
    <recommendedName>
        <fullName evidence="4">CDAN1-interacting nuclease 1</fullName>
    </recommendedName>
</protein>
<name>A0A5E8CKB1_9ZZZZ</name>
<evidence type="ECO:0000256" key="1">
    <source>
        <dbReference type="ARBA" id="ARBA00004496"/>
    </source>
</evidence>
<proteinExistence type="predicted"/>
<dbReference type="AlphaFoldDB" id="A0A5E8CKB1"/>
<dbReference type="PANTHER" id="PTHR31661:SF1">
    <property type="entry name" value="CDAN1-INTERACTING NUCLEASE 1"/>
    <property type="match status" value="1"/>
</dbReference>
<accession>A0A5E8CKB1</accession>
<gene>
    <name evidence="3" type="ORF">CPAV1605_1248</name>
</gene>
<dbReference type="EMBL" id="CABVLZ010000004">
    <property type="protein sequence ID" value="VVU95497.1"/>
    <property type="molecule type" value="Genomic_DNA"/>
</dbReference>
<dbReference type="InterPro" id="IPR029404">
    <property type="entry name" value="CDIN1"/>
</dbReference>
<organism evidence="3">
    <name type="scientific">seawater metagenome</name>
    <dbReference type="NCBI Taxonomy" id="1561972"/>
    <lineage>
        <taxon>unclassified sequences</taxon>
        <taxon>metagenomes</taxon>
        <taxon>ecological metagenomes</taxon>
    </lineage>
</organism>
<comment type="subcellular location">
    <subcellularLocation>
        <location evidence="1">Cytoplasm</location>
    </subcellularLocation>
</comment>
<dbReference type="GO" id="GO:0005737">
    <property type="term" value="C:cytoplasm"/>
    <property type="evidence" value="ECO:0007669"/>
    <property type="project" value="UniProtKB-SubCell"/>
</dbReference>
<dbReference type="PANTHER" id="PTHR31661">
    <property type="entry name" value="SIMILAR TO CDNA SEQUENCE BC052040"/>
    <property type="match status" value="1"/>
</dbReference>